<evidence type="ECO:0000259" key="2">
    <source>
        <dbReference type="PROSITE" id="PS51194"/>
    </source>
</evidence>
<dbReference type="GO" id="GO:0005829">
    <property type="term" value="C:cytosol"/>
    <property type="evidence" value="ECO:0007669"/>
    <property type="project" value="TreeGrafter"/>
</dbReference>
<keyword evidence="3" id="KW-0547">Nucleotide-binding</keyword>
<evidence type="ECO:0000259" key="1">
    <source>
        <dbReference type="PROSITE" id="PS51192"/>
    </source>
</evidence>
<sequence length="698" mass="77243">MTLFEDAPNYASAKFKEPRPFQRTALPALRDGIRQGHRRQMLMAPTGAGKTYLGLRLIHEALVKGKRAIFVCDRRTLIDQTSADADRYGLAAHGVLQADHWRTNPDAPFQIASAQTLARRTWPDADVIVIDEAHTQMAAWVDHIPNCRAAVVGLSATPFSPGLGRLFTRLVNATTMHELTESGVLVPMRVLSCTKPDMRGAETSGGEWTDKAAEERGMEIIGDVVTEWAKHGDNRKTIVFGATIAHCEELCRQFNEVGVMAAVFTSHTTDTEREALLKEYRKADSRLRVLVSVEALAKGFDVPDVGCVVDCRPLRKSLSTAIQMWGRGLRSSPETGKKDCILLDHSGNVIRFREDFESIYFNGLDTLDAGEKLDKAIRKDVDDEDKEVKACPACGHKPFTKRCMACGFERQSLALVEASAGEMREVVMLGGKRMGDDRAHVWAQVATYAKAYSRPEKQQGRAANLYHEITGQWPPRSWTALTAPTVEITKPVLNKIKSLNVAHARGGSAMQFAEFCRANGLIVDRIIEGRWVRVPTLDHPRKSNGAYRFMGSVGWVQNHATDSEVSTWRPDGHDDVRVDPALIAAAADYERRQRAGWDAAAQTAADMLARCKSGEAAYLAYKGLADVPGLLLEDDALFVPMRHYATNRLQGAQIIRWLPAEMRHEKRCCAACAPRAPCSASAARRHAAHGWWKGMPLV</sequence>
<proteinExistence type="predicted"/>
<dbReference type="RefSeq" id="WP_180549699.1">
    <property type="nucleotide sequence ID" value="NZ_JACCKX010000001.1"/>
</dbReference>
<dbReference type="InterPro" id="IPR001650">
    <property type="entry name" value="Helicase_C-like"/>
</dbReference>
<dbReference type="Pfam" id="PF04851">
    <property type="entry name" value="ResIII"/>
    <property type="match status" value="1"/>
</dbReference>
<feature type="domain" description="Helicase C-terminal" evidence="2">
    <location>
        <begin position="224"/>
        <end position="389"/>
    </location>
</feature>
<dbReference type="SMART" id="SM00487">
    <property type="entry name" value="DEXDc"/>
    <property type="match status" value="1"/>
</dbReference>
<keyword evidence="4" id="KW-1185">Reference proteome</keyword>
<dbReference type="PROSITE" id="PS51192">
    <property type="entry name" value="HELICASE_ATP_BIND_1"/>
    <property type="match status" value="1"/>
</dbReference>
<dbReference type="GO" id="GO:0003677">
    <property type="term" value="F:DNA binding"/>
    <property type="evidence" value="ECO:0007669"/>
    <property type="project" value="InterPro"/>
</dbReference>
<protein>
    <submittedName>
        <fullName evidence="3">DEAD/DEAH box helicase</fullName>
    </submittedName>
</protein>
<dbReference type="GO" id="GO:0005524">
    <property type="term" value="F:ATP binding"/>
    <property type="evidence" value="ECO:0007669"/>
    <property type="project" value="InterPro"/>
</dbReference>
<dbReference type="EMBL" id="JACCKX010000001">
    <property type="protein sequence ID" value="NZA01199.1"/>
    <property type="molecule type" value="Genomic_DNA"/>
</dbReference>
<evidence type="ECO:0000313" key="4">
    <source>
        <dbReference type="Proteomes" id="UP000589716"/>
    </source>
</evidence>
<dbReference type="InterPro" id="IPR027417">
    <property type="entry name" value="P-loop_NTPase"/>
</dbReference>
<dbReference type="SMART" id="SM00490">
    <property type="entry name" value="HELICc"/>
    <property type="match status" value="1"/>
</dbReference>
<name>A0A853IXQ9_9BURK</name>
<dbReference type="Proteomes" id="UP000589716">
    <property type="component" value="Unassembled WGS sequence"/>
</dbReference>
<dbReference type="GO" id="GO:0016787">
    <property type="term" value="F:hydrolase activity"/>
    <property type="evidence" value="ECO:0007669"/>
    <property type="project" value="InterPro"/>
</dbReference>
<keyword evidence="3" id="KW-0378">Hydrolase</keyword>
<gene>
    <name evidence="3" type="ORF">H0I39_04410</name>
</gene>
<dbReference type="InterPro" id="IPR050742">
    <property type="entry name" value="Helicase_Restrict-Modif_Enz"/>
</dbReference>
<comment type="caution">
    <text evidence="3">The sequence shown here is derived from an EMBL/GenBank/DDBJ whole genome shotgun (WGS) entry which is preliminary data.</text>
</comment>
<keyword evidence="3" id="KW-0347">Helicase</keyword>
<organism evidence="3 4">
    <name type="scientific">Ottowia beijingensis</name>
    <dbReference type="NCBI Taxonomy" id="1207057"/>
    <lineage>
        <taxon>Bacteria</taxon>
        <taxon>Pseudomonadati</taxon>
        <taxon>Pseudomonadota</taxon>
        <taxon>Betaproteobacteria</taxon>
        <taxon>Burkholderiales</taxon>
        <taxon>Comamonadaceae</taxon>
        <taxon>Ottowia</taxon>
    </lineage>
</organism>
<dbReference type="InterPro" id="IPR014001">
    <property type="entry name" value="Helicase_ATP-bd"/>
</dbReference>
<dbReference type="PANTHER" id="PTHR47396">
    <property type="entry name" value="TYPE I RESTRICTION ENZYME ECOKI R PROTEIN"/>
    <property type="match status" value="1"/>
</dbReference>
<dbReference type="InterPro" id="IPR006935">
    <property type="entry name" value="Helicase/UvrB_N"/>
</dbReference>
<dbReference type="Pfam" id="PF00271">
    <property type="entry name" value="Helicase_C"/>
    <property type="match status" value="1"/>
</dbReference>
<dbReference type="PANTHER" id="PTHR47396:SF1">
    <property type="entry name" value="ATP-DEPENDENT HELICASE IRC3-RELATED"/>
    <property type="match status" value="1"/>
</dbReference>
<dbReference type="SUPFAM" id="SSF52540">
    <property type="entry name" value="P-loop containing nucleoside triphosphate hydrolases"/>
    <property type="match status" value="1"/>
</dbReference>
<dbReference type="PROSITE" id="PS51194">
    <property type="entry name" value="HELICASE_CTER"/>
    <property type="match status" value="1"/>
</dbReference>
<dbReference type="AlphaFoldDB" id="A0A853IXQ9"/>
<accession>A0A853IXQ9</accession>
<feature type="domain" description="Helicase ATP-binding" evidence="1">
    <location>
        <begin position="31"/>
        <end position="176"/>
    </location>
</feature>
<keyword evidence="3" id="KW-0067">ATP-binding</keyword>
<dbReference type="Gene3D" id="3.40.50.300">
    <property type="entry name" value="P-loop containing nucleotide triphosphate hydrolases"/>
    <property type="match status" value="2"/>
</dbReference>
<dbReference type="GO" id="GO:0004386">
    <property type="term" value="F:helicase activity"/>
    <property type="evidence" value="ECO:0007669"/>
    <property type="project" value="UniProtKB-KW"/>
</dbReference>
<reference evidence="3 4" key="1">
    <citation type="submission" date="2020-07" db="EMBL/GenBank/DDBJ databases">
        <authorList>
            <person name="Maaloum M."/>
        </authorList>
    </citation>
    <scope>NUCLEOTIDE SEQUENCE [LARGE SCALE GENOMIC DNA]</scope>
    <source>
        <strain evidence="3 4">GCS-AN-3</strain>
    </source>
</reference>
<evidence type="ECO:0000313" key="3">
    <source>
        <dbReference type="EMBL" id="NZA01199.1"/>
    </source>
</evidence>